<evidence type="ECO:0000313" key="2">
    <source>
        <dbReference type="Proteomes" id="UP000044602"/>
    </source>
</evidence>
<dbReference type="GO" id="GO:0005777">
    <property type="term" value="C:peroxisome"/>
    <property type="evidence" value="ECO:0007669"/>
    <property type="project" value="TreeGrafter"/>
</dbReference>
<proteinExistence type="predicted"/>
<dbReference type="PANTHER" id="PTHR11941">
    <property type="entry name" value="ENOYL-COA HYDRATASE-RELATED"/>
    <property type="match status" value="1"/>
</dbReference>
<dbReference type="SUPFAM" id="SSF52096">
    <property type="entry name" value="ClpP/crotonase"/>
    <property type="match status" value="1"/>
</dbReference>
<dbReference type="CDD" id="cd06558">
    <property type="entry name" value="crotonase-like"/>
    <property type="match status" value="1"/>
</dbReference>
<protein>
    <recommendedName>
        <fullName evidence="3">Enoyl-CoA hydratase</fullName>
    </recommendedName>
</protein>
<reference evidence="1 2" key="1">
    <citation type="submission" date="2015-05" db="EMBL/GenBank/DDBJ databases">
        <authorList>
            <person name="Wang D.B."/>
            <person name="Wang M."/>
        </authorList>
    </citation>
    <scope>NUCLEOTIDE SEQUENCE [LARGE SCALE GENOMIC DNA]</scope>
    <source>
        <strain evidence="1">VL1</strain>
    </source>
</reference>
<sequence>RCFPSTAEPRSEPRNQGLTATILFNSRLAAVHLLDTDRHLWEFCGSRRPSLQTPANTMADALFTVPIPALGDHVGGSIVCTSPAPLVYLLTWSSPPDNRLTTAFCRALLTALDIVEFSHPAGVLVTTSAITKFYSNGLDLDHAFTTPGFWTDSLYKVYHRLLTYPMPTVSLIPGHAFAGGFMTAMHHDYRVMNPSKGFLCMNELDFGAPLKPAMSSIFCIKCASPRIYQEIVLEAKRFPGPAALEAGLVDALGGLDEALKLIADRKLTQRAKSGVYSVLKAEMWKESAYLLHQENFETTEAVWNRREKLEAERIAAGNKFAAELKAGKAKL</sequence>
<dbReference type="InterPro" id="IPR029045">
    <property type="entry name" value="ClpP/crotonase-like_dom_sf"/>
</dbReference>
<keyword evidence="2" id="KW-1185">Reference proteome</keyword>
<dbReference type="InterPro" id="IPR001753">
    <property type="entry name" value="Enoyl-CoA_hydra/iso"/>
</dbReference>
<evidence type="ECO:0008006" key="3">
    <source>
        <dbReference type="Google" id="ProtNLM"/>
    </source>
</evidence>
<dbReference type="STRING" id="100787.A0A0G4L337"/>
<dbReference type="EMBL" id="CVQH01007224">
    <property type="protein sequence ID" value="CRK16190.1"/>
    <property type="molecule type" value="Genomic_DNA"/>
</dbReference>
<dbReference type="GO" id="GO:0006635">
    <property type="term" value="P:fatty acid beta-oxidation"/>
    <property type="evidence" value="ECO:0007669"/>
    <property type="project" value="TreeGrafter"/>
</dbReference>
<organism evidence="1 2">
    <name type="scientific">Verticillium longisporum</name>
    <name type="common">Verticillium dahliae var. longisporum</name>
    <dbReference type="NCBI Taxonomy" id="100787"/>
    <lineage>
        <taxon>Eukaryota</taxon>
        <taxon>Fungi</taxon>
        <taxon>Dikarya</taxon>
        <taxon>Ascomycota</taxon>
        <taxon>Pezizomycotina</taxon>
        <taxon>Sordariomycetes</taxon>
        <taxon>Hypocreomycetidae</taxon>
        <taxon>Glomerellales</taxon>
        <taxon>Plectosphaerellaceae</taxon>
        <taxon>Verticillium</taxon>
    </lineage>
</organism>
<accession>A0A0G4L337</accession>
<feature type="non-terminal residue" evidence="1">
    <location>
        <position position="1"/>
    </location>
</feature>
<evidence type="ECO:0000313" key="1">
    <source>
        <dbReference type="EMBL" id="CRK16190.1"/>
    </source>
</evidence>
<name>A0A0G4L337_VERLO</name>
<dbReference type="Proteomes" id="UP000044602">
    <property type="component" value="Unassembled WGS sequence"/>
</dbReference>
<dbReference type="AlphaFoldDB" id="A0A0G4L337"/>
<gene>
    <name evidence="1" type="ORF">BN1708_011681</name>
</gene>
<dbReference type="PANTHER" id="PTHR11941:SF75">
    <property type="entry name" value="ENOYL-COA HYDRATASE_ISOMERASE FAMILY PROTEIN"/>
    <property type="match status" value="1"/>
</dbReference>
<dbReference type="Pfam" id="PF00378">
    <property type="entry name" value="ECH_1"/>
    <property type="match status" value="1"/>
</dbReference>
<dbReference type="GO" id="GO:0004165">
    <property type="term" value="F:delta(3)-delta(2)-enoyl-CoA isomerase activity"/>
    <property type="evidence" value="ECO:0007669"/>
    <property type="project" value="TreeGrafter"/>
</dbReference>
<dbReference type="Gene3D" id="3.90.226.10">
    <property type="entry name" value="2-enoyl-CoA Hydratase, Chain A, domain 1"/>
    <property type="match status" value="1"/>
</dbReference>